<dbReference type="EMBL" id="VSSQ01033888">
    <property type="protein sequence ID" value="MPM85634.1"/>
    <property type="molecule type" value="Genomic_DNA"/>
</dbReference>
<dbReference type="AlphaFoldDB" id="A0A645D8G6"/>
<evidence type="ECO:0000313" key="1">
    <source>
        <dbReference type="EMBL" id="MPM85634.1"/>
    </source>
</evidence>
<proteinExistence type="predicted"/>
<protein>
    <submittedName>
        <fullName evidence="1">Uncharacterized protein</fullName>
    </submittedName>
</protein>
<sequence length="170" mass="18832">MLVDIVEPAGSHHQQHHSVFCHSVGVACGSENHLDLLQGSVIEVDVVQTCALFAHALQILAHIHHGRGHRLGAAHDDVGLIFLQLPDISLLIQSAGNLDFHIVVVENLGCDVTETVRVIGLEFHVLRSSINPFLSAAVPLRRILFPLSWHHHIVLFSVLQVFLQKFYNFS</sequence>
<name>A0A645D8G6_9ZZZZ</name>
<comment type="caution">
    <text evidence="1">The sequence shown here is derived from an EMBL/GenBank/DDBJ whole genome shotgun (WGS) entry which is preliminary data.</text>
</comment>
<gene>
    <name evidence="1" type="ORF">SDC9_132715</name>
</gene>
<accession>A0A645D8G6</accession>
<organism evidence="1">
    <name type="scientific">bioreactor metagenome</name>
    <dbReference type="NCBI Taxonomy" id="1076179"/>
    <lineage>
        <taxon>unclassified sequences</taxon>
        <taxon>metagenomes</taxon>
        <taxon>ecological metagenomes</taxon>
    </lineage>
</organism>
<reference evidence="1" key="1">
    <citation type="submission" date="2019-08" db="EMBL/GenBank/DDBJ databases">
        <authorList>
            <person name="Kucharzyk K."/>
            <person name="Murdoch R.W."/>
            <person name="Higgins S."/>
            <person name="Loffler F."/>
        </authorList>
    </citation>
    <scope>NUCLEOTIDE SEQUENCE</scope>
</reference>